<keyword evidence="6 9" id="KW-1133">Transmembrane helix</keyword>
<dbReference type="InterPro" id="IPR011527">
    <property type="entry name" value="ABC1_TM_dom"/>
</dbReference>
<keyword evidence="13" id="KW-1185">Reference proteome</keyword>
<dbReference type="Pfam" id="PF00664">
    <property type="entry name" value="ABC_membrane"/>
    <property type="match status" value="2"/>
</dbReference>
<feature type="transmembrane region" description="Helical" evidence="9">
    <location>
        <begin position="376"/>
        <end position="395"/>
    </location>
</feature>
<feature type="transmembrane region" description="Helical" evidence="9">
    <location>
        <begin position="549"/>
        <end position="573"/>
    </location>
</feature>
<feature type="region of interest" description="Disordered" evidence="8">
    <location>
        <begin position="909"/>
        <end position="951"/>
    </location>
</feature>
<keyword evidence="2" id="KW-0813">Transport</keyword>
<accession>A0ABR5BSQ6</accession>
<dbReference type="PROSITE" id="PS50929">
    <property type="entry name" value="ABC_TM1F"/>
    <property type="match status" value="2"/>
</dbReference>
<dbReference type="CDD" id="cd03250">
    <property type="entry name" value="ABCC_MRP_domain1"/>
    <property type="match status" value="1"/>
</dbReference>
<gene>
    <name evidence="12" type="ORF">I306_04366</name>
</gene>
<dbReference type="InterPro" id="IPR036640">
    <property type="entry name" value="ABC1_TM_sf"/>
</dbReference>
<dbReference type="Gene3D" id="3.40.50.300">
    <property type="entry name" value="P-loop containing nucleotide triphosphate hydrolases"/>
    <property type="match status" value="2"/>
</dbReference>
<evidence type="ECO:0000256" key="5">
    <source>
        <dbReference type="ARBA" id="ARBA00022840"/>
    </source>
</evidence>
<dbReference type="InterPro" id="IPR044726">
    <property type="entry name" value="ABCC_6TM_D2"/>
</dbReference>
<dbReference type="InterPro" id="IPR017871">
    <property type="entry name" value="ABC_transporter-like_CS"/>
</dbReference>
<feature type="compositionally biased region" description="Basic and acidic residues" evidence="8">
    <location>
        <begin position="926"/>
        <end position="949"/>
    </location>
</feature>
<keyword evidence="7 9" id="KW-0472">Membrane</keyword>
<evidence type="ECO:0000256" key="2">
    <source>
        <dbReference type="ARBA" id="ARBA00022448"/>
    </source>
</evidence>
<feature type="domain" description="ABC transporter" evidence="10">
    <location>
        <begin position="670"/>
        <end position="915"/>
    </location>
</feature>
<sequence>MRLQALPAWPVVVDTICVAVVLSTVLISLLQLIVAWVKSTRGGHIQLSESFEPKSKKELFETKLLYHVAKETPEDGEPVEVASFWKGVSPYKPFLLLKLLLQMIFAKALLTSVTFSSLAIQIVETVESPPYRGESWLYFLRFTTVSLTNIHLVALSTHYLITRNLNRHASLTKHICTISSILLFHWYFQTLGQYLWLSTNVHIPWTGYTSLGLTFLQTVISGLIPVGPKLWVDMTMIYTKAVRAKVEDSAATTFGGNLIEETSCSIFERLMFTFVYPMIIKTAKMHQVDIQDLPALQAEMRTQNMYHEFMGPKTAEGIRWKRHPTLSLLWTVWWPQRRAVGKALIFMFALCPLWYLPHICLQQILSILDDHTAVRWSAVAFAALMVFAKIGNMIITMQQYNMKLLTRNLFAIPEKKEGDKAVHTKADILNLISSDASSVQRVGWTFTNLFRSAVEMGLGCSYVWILLGPSGLCGLSTLILTCPPAYLLTRWEYSVFEKRLAIRDERVSLMQEAVQAISMIKMMATERFWYRRINRVREREFKKLIQAQVLGYISGLLYSAAPTVIVIVAFAHYTLVAKNELTATIAFTSIAVFDELRPALLDLPSSVAELLQEILGARRIANFLTTEDVEYFTDTTFNPSDPSTSEDGPLYIVGTVAWDVSKVYLASPSNPTADASSDNSENSKIGFRLMDLDIKFPRGKLTLVAGKFGSGKSLLLLALLGEARLVEGKISYMVSPIMDPQKIDKNDWSLFKNGVAYAPQTPWLLSQSIRDNILFGLPLDMERYRFVCFATGLMPDLELLEDADLTEIGERGKLLSGGQKARVSLARAVYSRASVLLLDDVISAVDAQTSQHIIKHCFSSSLMSGRTVILASHAVESLASLAAHAIYLDDGRCLWQGSGRQLLETGHMAHLKSESRSPSRLPSRLPSRERLKAEPKINRKDKKKGEKPGSLDVQAAKGNFEIREAIPKTPKQLVIEEERAVGAVDLIHWKNLLKLNGNGVYWGAAFTLMMAAVLTPVCERKVLSFRLHVFSWTQSTAYSVSGVIHGQMLESMLHAKMLFFTKTRAGSIIQRFGKDLNDILDCSNLLTEMIEGGMNIIISLISVSVYGGWTFCIVTILLLVAAWTPGKWYRASSRQVRRLQAVLPGPINAIYGETVAGATVIRAFGAQSVFIDELLRWSNMKITATIWTVAIARWLFLSLQVMDVIVRITALSLLLARASTTGAVAGFVLTFAGSISTYVNWMLVHLRNFELKGVSLERTSEYRTLPREDGTKLLADDTRYATDRQELDEEEDQLLGSWPEYGELKVEGLCARYGPDMPEILHDVTFKVKGGERIGIVGATGGGKSTLAKAFFSFVDITKGKIEIDGQDISTIPLGVVRSKLGIIAQDPILLSGSLRLNLDIEGKYSDEQLYTALRQVKLLKQSDSCPDLLSNDLTSSSTETSSQQENIFSNLDFEVKGGGENLSAGQRQLVVLARALLKRHRVLILDEATASIDSATDAEISRVVHEEFTNATVLIIAHRLRTIMPCSNILLMNKGNLIQQGSPLGLIHREGPFQDLCMAAGEEEYKHLIALAEEHDPSNKGDLVDLS</sequence>
<dbReference type="Pfam" id="PF00005">
    <property type="entry name" value="ABC_tran"/>
    <property type="match status" value="2"/>
</dbReference>
<dbReference type="Proteomes" id="UP000054272">
    <property type="component" value="Unassembled WGS sequence"/>
</dbReference>
<evidence type="ECO:0000256" key="4">
    <source>
        <dbReference type="ARBA" id="ARBA00022741"/>
    </source>
</evidence>
<feature type="domain" description="ABC transmembrane type-1" evidence="11">
    <location>
        <begin position="1025"/>
        <end position="1251"/>
    </location>
</feature>
<feature type="domain" description="ABC transmembrane type-1" evidence="11">
    <location>
        <begin position="423"/>
        <end position="612"/>
    </location>
</feature>
<name>A0ABR5BSQ6_9TREE</name>
<dbReference type="PROSITE" id="PS00211">
    <property type="entry name" value="ABC_TRANSPORTER_1"/>
    <property type="match status" value="2"/>
</dbReference>
<evidence type="ECO:0000313" key="12">
    <source>
        <dbReference type="EMBL" id="KIR78670.1"/>
    </source>
</evidence>
<dbReference type="CDD" id="cd18580">
    <property type="entry name" value="ABC_6TM_ABCC_D2"/>
    <property type="match status" value="1"/>
</dbReference>
<feature type="domain" description="ABC transporter" evidence="10">
    <location>
        <begin position="1304"/>
        <end position="1560"/>
    </location>
</feature>
<evidence type="ECO:0000259" key="10">
    <source>
        <dbReference type="PROSITE" id="PS50893"/>
    </source>
</evidence>
<keyword evidence="4" id="KW-0547">Nucleotide-binding</keyword>
<keyword evidence="3 9" id="KW-0812">Transmembrane</keyword>
<dbReference type="InterPro" id="IPR003439">
    <property type="entry name" value="ABC_transporter-like_ATP-bd"/>
</dbReference>
<keyword evidence="5" id="KW-0067">ATP-binding</keyword>
<feature type="transmembrane region" description="Helical" evidence="9">
    <location>
        <begin position="339"/>
        <end position="356"/>
    </location>
</feature>
<feature type="transmembrane region" description="Helical" evidence="9">
    <location>
        <begin position="135"/>
        <end position="159"/>
    </location>
</feature>
<evidence type="ECO:0000259" key="11">
    <source>
        <dbReference type="PROSITE" id="PS50929"/>
    </source>
</evidence>
<feature type="transmembrane region" description="Helical" evidence="9">
    <location>
        <begin position="1218"/>
        <end position="1241"/>
    </location>
</feature>
<evidence type="ECO:0000313" key="13">
    <source>
        <dbReference type="Proteomes" id="UP000054272"/>
    </source>
</evidence>
<feature type="transmembrane region" description="Helical" evidence="9">
    <location>
        <begin position="208"/>
        <end position="226"/>
    </location>
</feature>
<dbReference type="InterPro" id="IPR050173">
    <property type="entry name" value="ABC_transporter_C-like"/>
</dbReference>
<dbReference type="InterPro" id="IPR027417">
    <property type="entry name" value="P-loop_NTPase"/>
</dbReference>
<dbReference type="PANTHER" id="PTHR24223">
    <property type="entry name" value="ATP-BINDING CASSETTE SUB-FAMILY C"/>
    <property type="match status" value="1"/>
</dbReference>
<dbReference type="PANTHER" id="PTHR24223:SF415">
    <property type="entry name" value="FI20190P1"/>
    <property type="match status" value="1"/>
</dbReference>
<dbReference type="SUPFAM" id="SSF90123">
    <property type="entry name" value="ABC transporter transmembrane region"/>
    <property type="match status" value="2"/>
</dbReference>
<dbReference type="SMART" id="SM00382">
    <property type="entry name" value="AAA"/>
    <property type="match status" value="2"/>
</dbReference>
<protein>
    <submittedName>
        <fullName evidence="12">ABC transporter ABCC.6</fullName>
    </submittedName>
</protein>
<feature type="transmembrane region" description="Helical" evidence="9">
    <location>
        <begin position="99"/>
        <end position="123"/>
    </location>
</feature>
<proteinExistence type="predicted"/>
<organism evidence="12 13">
    <name type="scientific">Cryptococcus gattii EJB2</name>
    <dbReference type="NCBI Taxonomy" id="1296103"/>
    <lineage>
        <taxon>Eukaryota</taxon>
        <taxon>Fungi</taxon>
        <taxon>Dikarya</taxon>
        <taxon>Basidiomycota</taxon>
        <taxon>Agaricomycotina</taxon>
        <taxon>Tremellomycetes</taxon>
        <taxon>Tremellales</taxon>
        <taxon>Cryptococcaceae</taxon>
        <taxon>Cryptococcus</taxon>
        <taxon>Cryptococcus gattii species complex</taxon>
    </lineage>
</organism>
<feature type="transmembrane region" description="Helical" evidence="9">
    <location>
        <begin position="1096"/>
        <end position="1123"/>
    </location>
</feature>
<evidence type="ECO:0000256" key="6">
    <source>
        <dbReference type="ARBA" id="ARBA00022989"/>
    </source>
</evidence>
<dbReference type="Gene3D" id="1.20.1560.10">
    <property type="entry name" value="ABC transporter type 1, transmembrane domain"/>
    <property type="match status" value="2"/>
</dbReference>
<dbReference type="CDD" id="cd18596">
    <property type="entry name" value="ABC_6TM_VMR1_D1_like"/>
    <property type="match status" value="1"/>
</dbReference>
<feature type="transmembrane region" description="Helical" evidence="9">
    <location>
        <begin position="12"/>
        <end position="37"/>
    </location>
</feature>
<dbReference type="SUPFAM" id="SSF52540">
    <property type="entry name" value="P-loop containing nucleoside triphosphate hydrolases"/>
    <property type="match status" value="2"/>
</dbReference>
<dbReference type="PROSITE" id="PS50893">
    <property type="entry name" value="ABC_TRANSPORTER_2"/>
    <property type="match status" value="2"/>
</dbReference>
<evidence type="ECO:0000256" key="8">
    <source>
        <dbReference type="SAM" id="MobiDB-lite"/>
    </source>
</evidence>
<feature type="transmembrane region" description="Helical" evidence="9">
    <location>
        <begin position="1184"/>
        <end position="1206"/>
    </location>
</feature>
<comment type="subcellular location">
    <subcellularLocation>
        <location evidence="1">Membrane</location>
        <topology evidence="1">Multi-pass membrane protein</topology>
    </subcellularLocation>
</comment>
<evidence type="ECO:0000256" key="3">
    <source>
        <dbReference type="ARBA" id="ARBA00022692"/>
    </source>
</evidence>
<reference evidence="12 13" key="1">
    <citation type="submission" date="2015-01" db="EMBL/GenBank/DDBJ databases">
        <title>The Genome Sequence of Cryptococcus gattii EJB2.</title>
        <authorList>
            <consortium name="The Broad Institute Genomics Platform"/>
            <person name="Cuomo C."/>
            <person name="Litvintseva A."/>
            <person name="Chen Y."/>
            <person name="Heitman J."/>
            <person name="Sun S."/>
            <person name="Springer D."/>
            <person name="Dromer F."/>
            <person name="Young S."/>
            <person name="Zeng Q."/>
            <person name="Gargeya S."/>
            <person name="Abouelleil A."/>
            <person name="Alvarado L."/>
            <person name="Chapman S.B."/>
            <person name="Gainer-Dewar J."/>
            <person name="Goldberg J."/>
            <person name="Griggs A."/>
            <person name="Gujja S."/>
            <person name="Hansen M."/>
            <person name="Howarth C."/>
            <person name="Imamovic A."/>
            <person name="Larimer J."/>
            <person name="Murphy C."/>
            <person name="Naylor J."/>
            <person name="Pearson M."/>
            <person name="Priest M."/>
            <person name="Roberts A."/>
            <person name="Saif S."/>
            <person name="Shea T."/>
            <person name="Sykes S."/>
            <person name="Wortman J."/>
            <person name="Nusbaum C."/>
            <person name="Birren B."/>
        </authorList>
    </citation>
    <scope>NUCLEOTIDE SEQUENCE [LARGE SCALE GENOMIC DNA]</scope>
    <source>
        <strain evidence="12 13">EJB2</strain>
    </source>
</reference>
<evidence type="ECO:0000256" key="1">
    <source>
        <dbReference type="ARBA" id="ARBA00004141"/>
    </source>
</evidence>
<evidence type="ECO:0000256" key="9">
    <source>
        <dbReference type="SAM" id="Phobius"/>
    </source>
</evidence>
<dbReference type="InterPro" id="IPR003593">
    <property type="entry name" value="AAA+_ATPase"/>
</dbReference>
<evidence type="ECO:0000256" key="7">
    <source>
        <dbReference type="ARBA" id="ARBA00023136"/>
    </source>
</evidence>
<dbReference type="EMBL" id="KN848710">
    <property type="protein sequence ID" value="KIR78670.1"/>
    <property type="molecule type" value="Genomic_DNA"/>
</dbReference>
<feature type="transmembrane region" description="Helical" evidence="9">
    <location>
        <begin position="171"/>
        <end position="188"/>
    </location>
</feature>